<evidence type="ECO:0000313" key="3">
    <source>
        <dbReference type="EMBL" id="ADI18795.1"/>
    </source>
</evidence>
<feature type="region of interest" description="Disordered" evidence="1">
    <location>
        <begin position="92"/>
        <end position="127"/>
    </location>
</feature>
<evidence type="ECO:0000259" key="2">
    <source>
        <dbReference type="Pfam" id="PF13763"/>
    </source>
</evidence>
<feature type="compositionally biased region" description="Basic residues" evidence="1">
    <location>
        <begin position="1"/>
        <end position="20"/>
    </location>
</feature>
<accession>E0XWK4</accession>
<sequence>MYQNRPRRFIRRHSNGRKHQPHDNGGTQARLGSNSFSNSQTRNHFRTPQSAEKLFEKYNTLAKEALTSGDKTLSENYFQHADHFVRIIENKNINQKQNRAQVDDKHSTENSGVNQDKTIEEKEEKKE</sequence>
<dbReference type="EMBL" id="GU474900">
    <property type="protein sequence ID" value="ADI18795.1"/>
    <property type="molecule type" value="Genomic_DNA"/>
</dbReference>
<name>E0XWK4_9PROT</name>
<feature type="compositionally biased region" description="Polar residues" evidence="1">
    <location>
        <begin position="25"/>
        <end position="49"/>
    </location>
</feature>
<feature type="compositionally biased region" description="Basic and acidic residues" evidence="1">
    <location>
        <begin position="117"/>
        <end position="127"/>
    </location>
</feature>
<evidence type="ECO:0000256" key="1">
    <source>
        <dbReference type="SAM" id="MobiDB-lite"/>
    </source>
</evidence>
<protein>
    <recommendedName>
        <fullName evidence="2">DUF4167 domain-containing protein</fullName>
    </recommendedName>
</protein>
<reference evidence="3" key="1">
    <citation type="journal article" date="2011" name="Environ. Microbiol.">
        <title>Time-series analyses of Monterey Bay coastal microbial picoplankton using a 'genome proxy' microarray.</title>
        <authorList>
            <person name="Rich V.I."/>
            <person name="Pham V.D."/>
            <person name="Eppley J."/>
            <person name="Shi Y."/>
            <person name="DeLong E.F."/>
        </authorList>
    </citation>
    <scope>NUCLEOTIDE SEQUENCE</scope>
</reference>
<feature type="region of interest" description="Disordered" evidence="1">
    <location>
        <begin position="1"/>
        <end position="49"/>
    </location>
</feature>
<dbReference type="AlphaFoldDB" id="E0XWK4"/>
<organism evidence="3">
    <name type="scientific">uncultured SAR11 cluster bacterium HF4000_37C10</name>
    <dbReference type="NCBI Taxonomy" id="710727"/>
    <lineage>
        <taxon>Bacteria</taxon>
        <taxon>Pseudomonadati</taxon>
        <taxon>Pseudomonadota</taxon>
        <taxon>Alphaproteobacteria</taxon>
        <taxon>Candidatus Pelagibacterales</taxon>
        <taxon>environmental samples</taxon>
    </lineage>
</organism>
<feature type="domain" description="DUF4167" evidence="2">
    <location>
        <begin position="24"/>
        <end position="91"/>
    </location>
</feature>
<dbReference type="Pfam" id="PF13763">
    <property type="entry name" value="DUF4167"/>
    <property type="match status" value="1"/>
</dbReference>
<proteinExistence type="predicted"/>
<dbReference type="InterPro" id="IPR025430">
    <property type="entry name" value="DUF4167"/>
</dbReference>